<feature type="signal peptide" evidence="15">
    <location>
        <begin position="1"/>
        <end position="24"/>
    </location>
</feature>
<keyword evidence="4 11" id="KW-0645">Protease</keyword>
<feature type="transmembrane region" description="Helical" evidence="14">
    <location>
        <begin position="421"/>
        <end position="445"/>
    </location>
</feature>
<dbReference type="InterPro" id="IPR036852">
    <property type="entry name" value="Peptidase_S8/S53_dom_sf"/>
</dbReference>
<evidence type="ECO:0000256" key="6">
    <source>
        <dbReference type="ARBA" id="ARBA00022729"/>
    </source>
</evidence>
<dbReference type="Proteomes" id="UP000220914">
    <property type="component" value="Unassembled WGS sequence"/>
</dbReference>
<dbReference type="PANTHER" id="PTHR42884:SF14">
    <property type="entry name" value="NEUROENDOCRINE CONVERTASE 1"/>
    <property type="match status" value="1"/>
</dbReference>
<evidence type="ECO:0000256" key="7">
    <source>
        <dbReference type="ARBA" id="ARBA00022801"/>
    </source>
</evidence>
<feature type="chain" id="PRO_5012789318" evidence="15">
    <location>
        <begin position="25"/>
        <end position="456"/>
    </location>
</feature>
<evidence type="ECO:0000256" key="1">
    <source>
        <dbReference type="ARBA" id="ARBA00004162"/>
    </source>
</evidence>
<keyword evidence="18" id="KW-1185">Reference proteome</keyword>
<reference evidence="17 18" key="1">
    <citation type="submission" date="2017-10" db="EMBL/GenBank/DDBJ databases">
        <title>The new phylogeny of genus Mycobacterium.</title>
        <authorList>
            <person name="Tortoli E."/>
            <person name="Trovato A."/>
            <person name="Cirillo D.M."/>
        </authorList>
    </citation>
    <scope>NUCLEOTIDE SEQUENCE [LARGE SCALE GENOMIC DNA]</scope>
    <source>
        <strain evidence="17 18">CCUG37673</strain>
    </source>
</reference>
<dbReference type="PROSITE" id="PS00138">
    <property type="entry name" value="SUBTILASE_SER"/>
    <property type="match status" value="1"/>
</dbReference>
<dbReference type="InterPro" id="IPR000209">
    <property type="entry name" value="Peptidase_S8/S53_dom"/>
</dbReference>
<dbReference type="GO" id="GO:0004252">
    <property type="term" value="F:serine-type endopeptidase activity"/>
    <property type="evidence" value="ECO:0007669"/>
    <property type="project" value="UniProtKB-UniRule"/>
</dbReference>
<dbReference type="InterPro" id="IPR022398">
    <property type="entry name" value="Peptidase_S8_His-AS"/>
</dbReference>
<evidence type="ECO:0000313" key="17">
    <source>
        <dbReference type="EMBL" id="PEG36598.1"/>
    </source>
</evidence>
<evidence type="ECO:0000256" key="3">
    <source>
        <dbReference type="ARBA" id="ARBA00022475"/>
    </source>
</evidence>
<feature type="domain" description="Peptidase S8/S53" evidence="16">
    <location>
        <begin position="87"/>
        <end position="376"/>
    </location>
</feature>
<proteinExistence type="inferred from homology"/>
<keyword evidence="9 14" id="KW-1133">Transmembrane helix</keyword>
<feature type="active site" description="Charge relay system" evidence="11">
    <location>
        <position position="329"/>
    </location>
</feature>
<evidence type="ECO:0000256" key="2">
    <source>
        <dbReference type="ARBA" id="ARBA00011073"/>
    </source>
</evidence>
<dbReference type="InterPro" id="IPR015500">
    <property type="entry name" value="Peptidase_S8_subtilisin-rel"/>
</dbReference>
<keyword evidence="7 11" id="KW-0378">Hydrolase</keyword>
<dbReference type="GO" id="GO:0016485">
    <property type="term" value="P:protein processing"/>
    <property type="evidence" value="ECO:0007669"/>
    <property type="project" value="TreeGrafter"/>
</dbReference>
<dbReference type="SUPFAM" id="SSF52743">
    <property type="entry name" value="Subtilisin-like"/>
    <property type="match status" value="1"/>
</dbReference>
<feature type="active site" description="Charge relay system" evidence="11">
    <location>
        <position position="94"/>
    </location>
</feature>
<evidence type="ECO:0000256" key="9">
    <source>
        <dbReference type="ARBA" id="ARBA00022989"/>
    </source>
</evidence>
<feature type="region of interest" description="Disordered" evidence="13">
    <location>
        <begin position="31"/>
        <end position="70"/>
    </location>
</feature>
<sequence length="456" mass="46678">MTCRAFRLLAAVALASLPVWSAPAADAVTPPVVDDARLPAPRPPSPPEPTEQRQQCVSSTETTRPESPTQLQGFDLEAVWRLSRGASQTVAVIDTGVARHRLLPRLVPGGDYVSTGDGTDDCDGHGTVVAGIIAATNDRGGFSGVAPDATIIGIRQSSVKFAPAGRSAPGVGDVNTLAMAVRTAADLGATVINISSIACVDAADPLDDRALGAALEYAVEVKNAVVVAAAGNVGGLGHCPDQNPVDPAGAGEPDWESVKVVVSPAWYDDYVLTVGSIDPQGAPSEFTLAGPWVDVAAPGEAVISLDADGEGLVDTLPVLGDPMPIVGTSYAAPVVSGIAALVRARSPHLTARQVMRRIEDTAHRPPSGWDPFVGHGVVDALAAVTGEPSGARMSVVTPPRNDHTTVAPPLSDPPDSGARRVAFSGAGVCVAIAAAVITMTATVGWSRRRTDAVMRD</sequence>
<dbReference type="PROSITE" id="PS00136">
    <property type="entry name" value="SUBTILASE_ASP"/>
    <property type="match status" value="1"/>
</dbReference>
<comment type="similarity">
    <text evidence="2 11 12">Belongs to the peptidase S8 family.</text>
</comment>
<dbReference type="NCBIfam" id="TIGR03921">
    <property type="entry name" value="T7SS_mycosin"/>
    <property type="match status" value="1"/>
</dbReference>
<gene>
    <name evidence="17" type="primary">mycP</name>
    <name evidence="17" type="ORF">CQY20_18555</name>
</gene>
<feature type="region of interest" description="Disordered" evidence="13">
    <location>
        <begin position="390"/>
        <end position="416"/>
    </location>
</feature>
<evidence type="ECO:0000256" key="11">
    <source>
        <dbReference type="PROSITE-ProRule" id="PRU01240"/>
    </source>
</evidence>
<dbReference type="RefSeq" id="WP_097941551.1">
    <property type="nucleotide sequence ID" value="NZ_BLKS01000001.1"/>
</dbReference>
<organism evidence="17 18">
    <name type="scientific">Mycolicibacterium agri</name>
    <name type="common">Mycobacterium agri</name>
    <dbReference type="NCBI Taxonomy" id="36811"/>
    <lineage>
        <taxon>Bacteria</taxon>
        <taxon>Bacillati</taxon>
        <taxon>Actinomycetota</taxon>
        <taxon>Actinomycetes</taxon>
        <taxon>Mycobacteriales</taxon>
        <taxon>Mycobacteriaceae</taxon>
        <taxon>Mycolicibacterium</taxon>
    </lineage>
</organism>
<evidence type="ECO:0000256" key="15">
    <source>
        <dbReference type="SAM" id="SignalP"/>
    </source>
</evidence>
<evidence type="ECO:0000256" key="12">
    <source>
        <dbReference type="RuleBase" id="RU003355"/>
    </source>
</evidence>
<keyword evidence="8 11" id="KW-0720">Serine protease</keyword>
<evidence type="ECO:0000256" key="10">
    <source>
        <dbReference type="ARBA" id="ARBA00023136"/>
    </source>
</evidence>
<evidence type="ECO:0000259" key="16">
    <source>
        <dbReference type="Pfam" id="PF00082"/>
    </source>
</evidence>
<evidence type="ECO:0000313" key="18">
    <source>
        <dbReference type="Proteomes" id="UP000220914"/>
    </source>
</evidence>
<name>A0A2A7MZJ7_MYCAG</name>
<evidence type="ECO:0000256" key="8">
    <source>
        <dbReference type="ARBA" id="ARBA00022825"/>
    </source>
</evidence>
<dbReference type="PANTHER" id="PTHR42884">
    <property type="entry name" value="PROPROTEIN CONVERTASE SUBTILISIN/KEXIN-RELATED"/>
    <property type="match status" value="1"/>
</dbReference>
<dbReference type="PROSITE" id="PS00137">
    <property type="entry name" value="SUBTILASE_HIS"/>
    <property type="match status" value="1"/>
</dbReference>
<dbReference type="AlphaFoldDB" id="A0A2A7MZJ7"/>
<keyword evidence="6 15" id="KW-0732">Signal</keyword>
<keyword evidence="5 14" id="KW-0812">Transmembrane</keyword>
<dbReference type="PRINTS" id="PR00723">
    <property type="entry name" value="SUBTILISIN"/>
</dbReference>
<accession>A0A2A7MZJ7</accession>
<comment type="subcellular location">
    <subcellularLocation>
        <location evidence="1">Cell membrane</location>
        <topology evidence="1">Single-pass membrane protein</topology>
    </subcellularLocation>
</comment>
<evidence type="ECO:0000256" key="5">
    <source>
        <dbReference type="ARBA" id="ARBA00022692"/>
    </source>
</evidence>
<feature type="compositionally biased region" description="Low complexity" evidence="13">
    <location>
        <begin position="58"/>
        <end position="69"/>
    </location>
</feature>
<evidence type="ECO:0000256" key="4">
    <source>
        <dbReference type="ARBA" id="ARBA00022670"/>
    </source>
</evidence>
<feature type="compositionally biased region" description="Pro residues" evidence="13">
    <location>
        <begin position="40"/>
        <end position="49"/>
    </location>
</feature>
<dbReference type="GO" id="GO:0005886">
    <property type="term" value="C:plasma membrane"/>
    <property type="evidence" value="ECO:0007669"/>
    <property type="project" value="UniProtKB-SubCell"/>
</dbReference>
<protein>
    <submittedName>
        <fullName evidence="17">Type VII secretion-associated serine protease mycosin</fullName>
    </submittedName>
</protein>
<dbReference type="InterPro" id="IPR023834">
    <property type="entry name" value="T7SS_pept_S8A_mycosin"/>
</dbReference>
<dbReference type="OrthoDB" id="9798386at2"/>
<dbReference type="InterPro" id="IPR023827">
    <property type="entry name" value="Peptidase_S8_Asp-AS"/>
</dbReference>
<dbReference type="PROSITE" id="PS51892">
    <property type="entry name" value="SUBTILASE"/>
    <property type="match status" value="1"/>
</dbReference>
<comment type="caution">
    <text evidence="17">The sequence shown here is derived from an EMBL/GenBank/DDBJ whole genome shotgun (WGS) entry which is preliminary data.</text>
</comment>
<feature type="active site" description="Charge relay system" evidence="11">
    <location>
        <position position="125"/>
    </location>
</feature>
<evidence type="ECO:0000256" key="14">
    <source>
        <dbReference type="SAM" id="Phobius"/>
    </source>
</evidence>
<dbReference type="InterPro" id="IPR023828">
    <property type="entry name" value="Peptidase_S8_Ser-AS"/>
</dbReference>
<keyword evidence="10 14" id="KW-0472">Membrane</keyword>
<dbReference type="EMBL" id="PDCP01000033">
    <property type="protein sequence ID" value="PEG36598.1"/>
    <property type="molecule type" value="Genomic_DNA"/>
</dbReference>
<dbReference type="Pfam" id="PF00082">
    <property type="entry name" value="Peptidase_S8"/>
    <property type="match status" value="1"/>
</dbReference>
<keyword evidence="3" id="KW-1003">Cell membrane</keyword>
<evidence type="ECO:0000256" key="13">
    <source>
        <dbReference type="SAM" id="MobiDB-lite"/>
    </source>
</evidence>
<dbReference type="Gene3D" id="3.40.50.200">
    <property type="entry name" value="Peptidase S8/S53 domain"/>
    <property type="match status" value="1"/>
</dbReference>